<organism evidence="6 7">
    <name type="scientific">Dactylosporangium siamense</name>
    <dbReference type="NCBI Taxonomy" id="685454"/>
    <lineage>
        <taxon>Bacteria</taxon>
        <taxon>Bacillati</taxon>
        <taxon>Actinomycetota</taxon>
        <taxon>Actinomycetes</taxon>
        <taxon>Micromonosporales</taxon>
        <taxon>Micromonosporaceae</taxon>
        <taxon>Dactylosporangium</taxon>
    </lineage>
</organism>
<dbReference type="RefSeq" id="WP_203844046.1">
    <property type="nucleotide sequence ID" value="NZ_BAAAVW010000003.1"/>
</dbReference>
<dbReference type="InterPro" id="IPR011990">
    <property type="entry name" value="TPR-like_helical_dom_sf"/>
</dbReference>
<reference evidence="6" key="1">
    <citation type="submission" date="2021-01" db="EMBL/GenBank/DDBJ databases">
        <title>Whole genome shotgun sequence of Dactylosporangium siamense NBRC 106093.</title>
        <authorList>
            <person name="Komaki H."/>
            <person name="Tamura T."/>
        </authorList>
    </citation>
    <scope>NUCLEOTIDE SEQUENCE</scope>
    <source>
        <strain evidence="6">NBRC 106093</strain>
    </source>
</reference>
<evidence type="ECO:0000313" key="7">
    <source>
        <dbReference type="Proteomes" id="UP000660611"/>
    </source>
</evidence>
<dbReference type="PANTHER" id="PTHR24422:SF19">
    <property type="entry name" value="CHEMOTAXIS PROTEIN METHYLTRANSFERASE"/>
    <property type="match status" value="1"/>
</dbReference>
<evidence type="ECO:0000256" key="1">
    <source>
        <dbReference type="ARBA" id="ARBA00022603"/>
    </source>
</evidence>
<keyword evidence="7" id="KW-1185">Reference proteome</keyword>
<evidence type="ECO:0000256" key="3">
    <source>
        <dbReference type="ARBA" id="ARBA00022691"/>
    </source>
</evidence>
<gene>
    <name evidence="6" type="ORF">Dsi01nite_002020</name>
</gene>
<feature type="compositionally biased region" description="Basic and acidic residues" evidence="4">
    <location>
        <begin position="278"/>
        <end position="296"/>
    </location>
</feature>
<feature type="domain" description="CheR-type methyltransferase" evidence="5">
    <location>
        <begin position="1"/>
        <end position="271"/>
    </location>
</feature>
<comment type="caution">
    <text evidence="6">The sequence shown here is derived from an EMBL/GenBank/DDBJ whole genome shotgun (WGS) entry which is preliminary data.</text>
</comment>
<accession>A0A919U8H6</accession>
<dbReference type="EMBL" id="BONQ01000004">
    <property type="protein sequence ID" value="GIG42161.1"/>
    <property type="molecule type" value="Genomic_DNA"/>
</dbReference>
<dbReference type="Pfam" id="PF01739">
    <property type="entry name" value="CheR"/>
    <property type="match status" value="1"/>
</dbReference>
<dbReference type="PRINTS" id="PR00996">
    <property type="entry name" value="CHERMTFRASE"/>
</dbReference>
<keyword evidence="1" id="KW-0489">Methyltransferase</keyword>
<proteinExistence type="predicted"/>
<dbReference type="SMART" id="SM00028">
    <property type="entry name" value="TPR"/>
    <property type="match status" value="3"/>
</dbReference>
<feature type="region of interest" description="Disordered" evidence="4">
    <location>
        <begin position="270"/>
        <end position="296"/>
    </location>
</feature>
<keyword evidence="3" id="KW-0949">S-adenosyl-L-methionine</keyword>
<evidence type="ECO:0000259" key="5">
    <source>
        <dbReference type="PROSITE" id="PS50123"/>
    </source>
</evidence>
<sequence>MARDEDIVRLRELLSTRLGMTFDDKRDPQLAEVLKARATQHGLTGRGYLDRLGTAWNNELAALAEAVTINETYFFRNIEQFNVLAEVVLPARVRARSGERRLRLLSVGCSTGEEAYTLAMVAAERIDPAWDVSIVGLDVNRAALRVAAAGRYSRWSLRETPAAAQHRWFRTVADGVEIDERLRGRVRFLEYNAANDDPLLFAPDTYDVVFCRNLLMYLTPPTVAAAVARITRALAPGGYLFLGHTDSLGTRPTALTVQHTHGTFYYQKAATVPPAKPTPERQPLKRPERSVRPERKRDQVLHLVEQERFGDALAVLDDIGTAEADRPDVLLVRGAVLAHLGHTGRAAALCRKLLDRDALNPDAHHLLAECLEGDGDSATALEHHRMAAHLDAGFAMPRLRLGLLARRRGDRPTAERELDRAVTLLRHESDERILLFGGGFGRGALIALCHAELAATR</sequence>
<dbReference type="InterPro" id="IPR022642">
    <property type="entry name" value="CheR_C"/>
</dbReference>
<dbReference type="GO" id="GO:0008757">
    <property type="term" value="F:S-adenosylmethionine-dependent methyltransferase activity"/>
    <property type="evidence" value="ECO:0007669"/>
    <property type="project" value="InterPro"/>
</dbReference>
<dbReference type="SMART" id="SM00138">
    <property type="entry name" value="MeTrc"/>
    <property type="match status" value="1"/>
</dbReference>
<evidence type="ECO:0000313" key="6">
    <source>
        <dbReference type="EMBL" id="GIG42161.1"/>
    </source>
</evidence>
<dbReference type="Gene3D" id="1.25.40.10">
    <property type="entry name" value="Tetratricopeptide repeat domain"/>
    <property type="match status" value="1"/>
</dbReference>
<dbReference type="InterPro" id="IPR050903">
    <property type="entry name" value="Bact_Chemotaxis_MeTrfase"/>
</dbReference>
<dbReference type="CDD" id="cd02440">
    <property type="entry name" value="AdoMet_MTases"/>
    <property type="match status" value="1"/>
</dbReference>
<evidence type="ECO:0000256" key="2">
    <source>
        <dbReference type="ARBA" id="ARBA00022679"/>
    </source>
</evidence>
<dbReference type="Proteomes" id="UP000660611">
    <property type="component" value="Unassembled WGS sequence"/>
</dbReference>
<evidence type="ECO:0000256" key="4">
    <source>
        <dbReference type="SAM" id="MobiDB-lite"/>
    </source>
</evidence>
<dbReference type="SUPFAM" id="SSF53335">
    <property type="entry name" value="S-adenosyl-L-methionine-dependent methyltransferases"/>
    <property type="match status" value="1"/>
</dbReference>
<dbReference type="Gene3D" id="3.40.50.150">
    <property type="entry name" value="Vaccinia Virus protein VP39"/>
    <property type="match status" value="1"/>
</dbReference>
<dbReference type="InterPro" id="IPR029063">
    <property type="entry name" value="SAM-dependent_MTases_sf"/>
</dbReference>
<dbReference type="SUPFAM" id="SSF48452">
    <property type="entry name" value="TPR-like"/>
    <property type="match status" value="1"/>
</dbReference>
<dbReference type="PROSITE" id="PS50123">
    <property type="entry name" value="CHER"/>
    <property type="match status" value="1"/>
</dbReference>
<keyword evidence="2" id="KW-0808">Transferase</keyword>
<dbReference type="GO" id="GO:0032259">
    <property type="term" value="P:methylation"/>
    <property type="evidence" value="ECO:0007669"/>
    <property type="project" value="UniProtKB-KW"/>
</dbReference>
<name>A0A919U8H6_9ACTN</name>
<dbReference type="PANTHER" id="PTHR24422">
    <property type="entry name" value="CHEMOTAXIS PROTEIN METHYLTRANSFERASE"/>
    <property type="match status" value="1"/>
</dbReference>
<dbReference type="InterPro" id="IPR000780">
    <property type="entry name" value="CheR_MeTrfase"/>
</dbReference>
<dbReference type="AlphaFoldDB" id="A0A919U8H6"/>
<dbReference type="InterPro" id="IPR019734">
    <property type="entry name" value="TPR_rpt"/>
</dbReference>
<protein>
    <submittedName>
        <fullName evidence="6">Protein-glutamate O-methyltransferase</fullName>
    </submittedName>
</protein>